<feature type="transmembrane region" description="Helical" evidence="6">
    <location>
        <begin position="395"/>
        <end position="414"/>
    </location>
</feature>
<feature type="transmembrane region" description="Helical" evidence="6">
    <location>
        <begin position="333"/>
        <end position="351"/>
    </location>
</feature>
<dbReference type="AlphaFoldDB" id="A0AAC9YQY4"/>
<feature type="transmembrane region" description="Helical" evidence="6">
    <location>
        <begin position="15"/>
        <end position="36"/>
    </location>
</feature>
<feature type="transmembrane region" description="Helical" evidence="6">
    <location>
        <begin position="123"/>
        <end position="140"/>
    </location>
</feature>
<evidence type="ECO:0000256" key="3">
    <source>
        <dbReference type="ARBA" id="ARBA00022692"/>
    </source>
</evidence>
<protein>
    <submittedName>
        <fullName evidence="7">MATE family flippase like protein</fullName>
    </submittedName>
</protein>
<dbReference type="EMBL" id="CP016769">
    <property type="protein sequence ID" value="ASY10867.1"/>
    <property type="molecule type" value="Genomic_DNA"/>
</dbReference>
<keyword evidence="2" id="KW-1003">Cell membrane</keyword>
<dbReference type="GO" id="GO:0005886">
    <property type="term" value="C:plasma membrane"/>
    <property type="evidence" value="ECO:0007669"/>
    <property type="project" value="UniProtKB-SubCell"/>
</dbReference>
<evidence type="ECO:0000256" key="1">
    <source>
        <dbReference type="ARBA" id="ARBA00004651"/>
    </source>
</evidence>
<accession>A0AAC9YQY4</accession>
<dbReference type="InterPro" id="IPR050833">
    <property type="entry name" value="Poly_Biosynth_Transport"/>
</dbReference>
<keyword evidence="4 6" id="KW-1133">Transmembrane helix</keyword>
<dbReference type="PANTHER" id="PTHR30250">
    <property type="entry name" value="PST FAMILY PREDICTED COLANIC ACID TRANSPORTER"/>
    <property type="match status" value="1"/>
</dbReference>
<dbReference type="KEGG" id="plan:A1s21148_05060"/>
<sequence>MIKRIKNLKTEETYLALRAIYILFMTLFQIGIPILFIREFGLDGYGEWIIALSLSTIISLCDFGMFNSVTNEAIRLRSLGKEFEAEKTLECLWKYTFMIALTLITVILVLDGTLLALINSGNLFSYIAIGLVLQVIIRLNEAISRAHVNPRGFGVLVFSYILESILLVICITLQTSIETLAISTLLSRLVFVSVGSILNRKWLSFRRANQRSVKEIVDFLHLNLRKGLGFLAMPVGSLLLFDASNLILGVIMSKEFVASLSLLRISTGVIRQLSSAILTSYSPTLSREIFSGNKIQLLSLKSQIRNRLIFSTVIPFSILALASDFIISEYFKNAPLVTPLIFIVFLLSVAIDVPWNYRSVFLFAANEHEGIAKRFLLSSLIGVVSLFYLAPKFGLLGIVIAFCIQDILLTRYTFLRSSALIRSV</sequence>
<organism evidence="7 8">
    <name type="scientific">Candidatus Planktophila lacus</name>
    <dbReference type="NCBI Taxonomy" id="1884913"/>
    <lineage>
        <taxon>Bacteria</taxon>
        <taxon>Bacillati</taxon>
        <taxon>Actinomycetota</taxon>
        <taxon>Actinomycetes</taxon>
        <taxon>Candidatus Nanopelagicales</taxon>
        <taxon>Candidatus Nanopelagicaceae</taxon>
        <taxon>Candidatus Planktophila</taxon>
    </lineage>
</organism>
<comment type="subcellular location">
    <subcellularLocation>
        <location evidence="1">Cell membrane</location>
        <topology evidence="1">Multi-pass membrane protein</topology>
    </subcellularLocation>
</comment>
<evidence type="ECO:0000313" key="7">
    <source>
        <dbReference type="EMBL" id="ASY10867.1"/>
    </source>
</evidence>
<feature type="transmembrane region" description="Helical" evidence="6">
    <location>
        <begin position="48"/>
        <end position="70"/>
    </location>
</feature>
<proteinExistence type="predicted"/>
<evidence type="ECO:0000256" key="4">
    <source>
        <dbReference type="ARBA" id="ARBA00022989"/>
    </source>
</evidence>
<keyword evidence="8" id="KW-1185">Reference proteome</keyword>
<reference evidence="7 8" key="1">
    <citation type="submission" date="2016-07" db="EMBL/GenBank/DDBJ databases">
        <title>High microdiversification within the ubiquitous acI lineage of Actinobacteria.</title>
        <authorList>
            <person name="Neuenschwander S.M."/>
            <person name="Salcher M."/>
            <person name="Ghai R."/>
            <person name="Pernthaler J."/>
        </authorList>
    </citation>
    <scope>NUCLEOTIDE SEQUENCE [LARGE SCALE GENOMIC DNA]</scope>
    <source>
        <strain evidence="7">MMS-21-148</strain>
    </source>
</reference>
<gene>
    <name evidence="7" type="ORF">A1s21148_05060</name>
</gene>
<keyword evidence="3 6" id="KW-0812">Transmembrane</keyword>
<evidence type="ECO:0000256" key="2">
    <source>
        <dbReference type="ARBA" id="ARBA00022475"/>
    </source>
</evidence>
<evidence type="ECO:0000256" key="6">
    <source>
        <dbReference type="SAM" id="Phobius"/>
    </source>
</evidence>
<evidence type="ECO:0000256" key="5">
    <source>
        <dbReference type="ARBA" id="ARBA00023136"/>
    </source>
</evidence>
<dbReference type="PANTHER" id="PTHR30250:SF11">
    <property type="entry name" value="O-ANTIGEN TRANSPORTER-RELATED"/>
    <property type="match status" value="1"/>
</dbReference>
<keyword evidence="5 6" id="KW-0472">Membrane</keyword>
<evidence type="ECO:0000313" key="8">
    <source>
        <dbReference type="Proteomes" id="UP000217144"/>
    </source>
</evidence>
<feature type="transmembrane region" description="Helical" evidence="6">
    <location>
        <begin position="371"/>
        <end position="389"/>
    </location>
</feature>
<name>A0AAC9YQY4_9ACTN</name>
<feature type="transmembrane region" description="Helical" evidence="6">
    <location>
        <begin position="91"/>
        <end position="117"/>
    </location>
</feature>
<dbReference type="Proteomes" id="UP000217144">
    <property type="component" value="Chromosome"/>
</dbReference>
<feature type="transmembrane region" description="Helical" evidence="6">
    <location>
        <begin position="308"/>
        <end position="327"/>
    </location>
</feature>
<feature type="transmembrane region" description="Helical" evidence="6">
    <location>
        <begin position="152"/>
        <end position="174"/>
    </location>
</feature>
<feature type="transmembrane region" description="Helical" evidence="6">
    <location>
        <begin position="180"/>
        <end position="198"/>
    </location>
</feature>